<dbReference type="AlphaFoldDB" id="A0A6U4NT78"/>
<evidence type="ECO:0008006" key="3">
    <source>
        <dbReference type="Google" id="ProtNLM"/>
    </source>
</evidence>
<dbReference type="GO" id="GO:0007018">
    <property type="term" value="P:microtubule-based movement"/>
    <property type="evidence" value="ECO:0007669"/>
    <property type="project" value="TreeGrafter"/>
</dbReference>
<evidence type="ECO:0000313" key="1">
    <source>
        <dbReference type="EMBL" id="CAD8750982.1"/>
    </source>
</evidence>
<proteinExistence type="predicted"/>
<evidence type="ECO:0000313" key="2">
    <source>
        <dbReference type="EMBL" id="CAD8982378.1"/>
    </source>
</evidence>
<accession>A0A6U4NT78</accession>
<dbReference type="GO" id="GO:0005868">
    <property type="term" value="C:cytoplasmic dynein complex"/>
    <property type="evidence" value="ECO:0007669"/>
    <property type="project" value="TreeGrafter"/>
</dbReference>
<dbReference type="GO" id="GO:0005737">
    <property type="term" value="C:cytoplasm"/>
    <property type="evidence" value="ECO:0007669"/>
    <property type="project" value="TreeGrafter"/>
</dbReference>
<organism evidence="2">
    <name type="scientific">Hemiselmis andersenii</name>
    <name type="common">Cryptophyte alga</name>
    <dbReference type="NCBI Taxonomy" id="464988"/>
    <lineage>
        <taxon>Eukaryota</taxon>
        <taxon>Cryptophyceae</taxon>
        <taxon>Cryptomonadales</taxon>
        <taxon>Hemiselmidaceae</taxon>
        <taxon>Hemiselmis</taxon>
    </lineage>
</organism>
<name>A0A6U4NT78_HEMAN</name>
<dbReference type="EMBL" id="HBFK01028748">
    <property type="protein sequence ID" value="CAD8750982.1"/>
    <property type="molecule type" value="Transcribed_RNA"/>
</dbReference>
<dbReference type="GO" id="GO:0045505">
    <property type="term" value="F:dynein intermediate chain binding"/>
    <property type="evidence" value="ECO:0007669"/>
    <property type="project" value="TreeGrafter"/>
</dbReference>
<reference evidence="2" key="1">
    <citation type="submission" date="2021-01" db="EMBL/GenBank/DDBJ databases">
        <authorList>
            <person name="Corre E."/>
            <person name="Pelletier E."/>
            <person name="Niang G."/>
            <person name="Scheremetjew M."/>
            <person name="Finn R."/>
            <person name="Kale V."/>
            <person name="Holt S."/>
            <person name="Cochrane G."/>
            <person name="Meng A."/>
            <person name="Brown T."/>
            <person name="Cohen L."/>
        </authorList>
    </citation>
    <scope>NUCLEOTIDE SEQUENCE</scope>
    <source>
        <strain evidence="1">CCMP441</strain>
        <strain evidence="2">CCMP644</strain>
    </source>
</reference>
<protein>
    <recommendedName>
        <fullName evidence="3">Dynein light chain</fullName>
    </recommendedName>
</protein>
<dbReference type="Gene3D" id="3.30.1140.40">
    <property type="entry name" value="Tctex-1"/>
    <property type="match status" value="1"/>
</dbReference>
<gene>
    <name evidence="2" type="ORF">HAND00432_LOCUS33388</name>
    <name evidence="1" type="ORF">HAND1043_LOCUS17488</name>
</gene>
<dbReference type="EMBL" id="HBFX01055473">
    <property type="protein sequence ID" value="CAD8982378.1"/>
    <property type="molecule type" value="Transcribed_RNA"/>
</dbReference>
<dbReference type="InterPro" id="IPR038586">
    <property type="entry name" value="Tctex-1-like_sf"/>
</dbReference>
<dbReference type="Pfam" id="PF03645">
    <property type="entry name" value="Tctex-1"/>
    <property type="match status" value="1"/>
</dbReference>
<dbReference type="InterPro" id="IPR005334">
    <property type="entry name" value="Tctex-1-like"/>
</dbReference>
<dbReference type="PANTHER" id="PTHR21255">
    <property type="entry name" value="T-COMPLEX-ASSOCIATED-TESTIS-EXPRESSED 1/ DYNEIN LIGHT CHAIN"/>
    <property type="match status" value="1"/>
</dbReference>
<sequence>MDFEGEGDRTFNTEEVHQVVKESVDSCLGNAVFQHSKVALWQATIVENALKRLAALNKPFKYVVTCMISQNTGGATHTAHTCFWDAETDGFTKFRFENPTMVCLTTVYGMGI</sequence>
<dbReference type="PANTHER" id="PTHR21255:SF4">
    <property type="entry name" value="DYNEIN LIGHT CHAIN TCTEX-TYPE"/>
    <property type="match status" value="1"/>
</dbReference>
<dbReference type="CDD" id="cd21455">
    <property type="entry name" value="DLC-like_DYNLT1_DYNLT3"/>
    <property type="match status" value="1"/>
</dbReference>